<keyword evidence="4 5" id="KW-0732">Signal</keyword>
<name>A0A0K1JFD6_9MICO</name>
<dbReference type="PANTHER" id="PTHR43649:SF31">
    <property type="entry name" value="SN-GLYCEROL-3-PHOSPHATE-BINDING PERIPLASMIC PROTEIN UGPB"/>
    <property type="match status" value="1"/>
</dbReference>
<dbReference type="AlphaFoldDB" id="A0A0K1JFD6"/>
<feature type="chain" id="PRO_5038806331" description="Sugar ABC transporter substrate-binding protein" evidence="5">
    <location>
        <begin position="26"/>
        <end position="554"/>
    </location>
</feature>
<dbReference type="Proteomes" id="UP000066480">
    <property type="component" value="Chromosome"/>
</dbReference>
<dbReference type="EMBL" id="CP011112">
    <property type="protein sequence ID" value="AKU15293.1"/>
    <property type="molecule type" value="Genomic_DNA"/>
</dbReference>
<reference evidence="6 7" key="1">
    <citation type="submission" date="2015-03" db="EMBL/GenBank/DDBJ databases">
        <title>Luteipulveratus halotolerans sp. nov., a novel actinobacterium (Dermacoccaceae) from Sarawak, Malaysia.</title>
        <authorList>
            <person name="Juboi H."/>
            <person name="Basik A."/>
            <person name="Shamsul S.S."/>
            <person name="Arnold P."/>
            <person name="Schmitt E.K."/>
            <person name="Sanglier J.-J."/>
            <person name="Yeo T."/>
        </authorList>
    </citation>
    <scope>NUCLEOTIDE SEQUENCE [LARGE SCALE GENOMIC DNA]</scope>
    <source>
        <strain evidence="6 7">MN07-A0370</strain>
    </source>
</reference>
<dbReference type="Gene3D" id="3.40.190.10">
    <property type="entry name" value="Periplasmic binding protein-like II"/>
    <property type="match status" value="1"/>
</dbReference>
<dbReference type="InterPro" id="IPR006059">
    <property type="entry name" value="SBP"/>
</dbReference>
<dbReference type="KEGG" id="lmoi:VV02_04495"/>
<evidence type="ECO:0000313" key="6">
    <source>
        <dbReference type="EMBL" id="AKU15293.1"/>
    </source>
</evidence>
<keyword evidence="3" id="KW-0813">Transport</keyword>
<evidence type="ECO:0000313" key="7">
    <source>
        <dbReference type="Proteomes" id="UP000066480"/>
    </source>
</evidence>
<comment type="similarity">
    <text evidence="2">Belongs to the bacterial solute-binding protein 1 family.</text>
</comment>
<proteinExistence type="inferred from homology"/>
<evidence type="ECO:0000256" key="1">
    <source>
        <dbReference type="ARBA" id="ARBA00004196"/>
    </source>
</evidence>
<dbReference type="InterPro" id="IPR050490">
    <property type="entry name" value="Bact_solute-bd_prot1"/>
</dbReference>
<evidence type="ECO:0000256" key="5">
    <source>
        <dbReference type="SAM" id="SignalP"/>
    </source>
</evidence>
<dbReference type="PANTHER" id="PTHR43649">
    <property type="entry name" value="ARABINOSE-BINDING PROTEIN-RELATED"/>
    <property type="match status" value="1"/>
</dbReference>
<keyword evidence="7" id="KW-1185">Reference proteome</keyword>
<dbReference type="GO" id="GO:0030313">
    <property type="term" value="C:cell envelope"/>
    <property type="evidence" value="ECO:0007669"/>
    <property type="project" value="UniProtKB-SubCell"/>
</dbReference>
<sequence>MMPTNLTEPFSRRTFLTAAAAAAFAGPLLSGCSSSSSPGGKSGSGSKVAMPTHVPFNGVPPDLPGDIAKGINPGYLSYPAEHVKTVHGKVGSGGAFRVFVTSFSPPPPPKAQNSYWQAINAALGVDLKPTLVPQEFPTKLAAMLSSGDIPDLVTMYLADAQSVRRFETVARSRFANLSEHLSGDAVKKYPNLARLAPDSWSSTLIDGEIYSTPTLRIPTGQVLYLRDDRVKAAGADPNPTSIAEFEQLCKALSDPGKKRWALANPDSVWNAATIYPLFGVPNGWRLNPDGSLTKDYETEEWQEAVAFMAKTWKAGYWHPNSPTMSDADGDTFFENGSVAMRQDSVVRYAIRGKVGFLPSIMKPFSADGGTVTTYEGSVTDFVTFVKKGSKARVEESLRILNWLNAPFGSEEYFLRAYGVAGKDHTLAGGQPKLSETGTSEVQSLSLRFVGGGPDVLYASNGNTPMVKTMHAYQTAVSPSRVKNPTTGLYSEAASTSGTITQQVTDTINDVVLGRKPASALKAAVAAWKKNGGDKVRADYEKAIAERTSGKKATS</sequence>
<evidence type="ECO:0000256" key="4">
    <source>
        <dbReference type="ARBA" id="ARBA00022729"/>
    </source>
</evidence>
<dbReference type="STRING" id="571913.VV02_04495"/>
<comment type="subcellular location">
    <subcellularLocation>
        <location evidence="1">Cell envelope</location>
    </subcellularLocation>
</comment>
<dbReference type="SUPFAM" id="SSF53850">
    <property type="entry name" value="Periplasmic binding protein-like II"/>
    <property type="match status" value="1"/>
</dbReference>
<dbReference type="InterPro" id="IPR006311">
    <property type="entry name" value="TAT_signal"/>
</dbReference>
<dbReference type="Pfam" id="PF13416">
    <property type="entry name" value="SBP_bac_8"/>
    <property type="match status" value="1"/>
</dbReference>
<evidence type="ECO:0000256" key="3">
    <source>
        <dbReference type="ARBA" id="ARBA00022448"/>
    </source>
</evidence>
<feature type="signal peptide" evidence="5">
    <location>
        <begin position="1"/>
        <end position="25"/>
    </location>
</feature>
<organism evidence="6 7">
    <name type="scientific">Luteipulveratus mongoliensis</name>
    <dbReference type="NCBI Taxonomy" id="571913"/>
    <lineage>
        <taxon>Bacteria</taxon>
        <taxon>Bacillati</taxon>
        <taxon>Actinomycetota</taxon>
        <taxon>Actinomycetes</taxon>
        <taxon>Micrococcales</taxon>
        <taxon>Dermacoccaceae</taxon>
        <taxon>Luteipulveratus</taxon>
    </lineage>
</organism>
<accession>A0A0K1JFD6</accession>
<dbReference type="PROSITE" id="PS51318">
    <property type="entry name" value="TAT"/>
    <property type="match status" value="1"/>
</dbReference>
<protein>
    <recommendedName>
        <fullName evidence="8">Sugar ABC transporter substrate-binding protein</fullName>
    </recommendedName>
</protein>
<evidence type="ECO:0000256" key="2">
    <source>
        <dbReference type="ARBA" id="ARBA00008520"/>
    </source>
</evidence>
<gene>
    <name evidence="6" type="ORF">VV02_04495</name>
</gene>
<evidence type="ECO:0008006" key="8">
    <source>
        <dbReference type="Google" id="ProtNLM"/>
    </source>
</evidence>